<evidence type="ECO:0000313" key="2">
    <source>
        <dbReference type="Proteomes" id="UP000184604"/>
    </source>
</evidence>
<name>A0A1L5F7C5_CLOKL</name>
<dbReference type="Proteomes" id="UP000184604">
    <property type="component" value="Chromosome"/>
</dbReference>
<gene>
    <name evidence="1" type="ORF">BS101_09280</name>
</gene>
<sequence length="119" mass="13491">MIGTIYLIFTSLSYQGVSNAECTLANDYADVVNSNKVWNWAEDIPGGAELTAGQRKAIRQKAIDRRLIPDVQMKLGTRYPDFESAGQIQRVEQLPKELWNSTDKEQFKWLDSQIEGGRP</sequence>
<reference evidence="1 2" key="1">
    <citation type="submission" date="2016-12" db="EMBL/GenBank/DDBJ databases">
        <title>Complete genome sequence of Clostridium kluyveri JZZ isolated from the pit mud of a Chinese flavor liquor-making factory.</title>
        <authorList>
            <person name="Wang Y."/>
        </authorList>
    </citation>
    <scope>NUCLEOTIDE SEQUENCE [LARGE SCALE GENOMIC DNA]</scope>
    <source>
        <strain evidence="1 2">JZZ</strain>
    </source>
</reference>
<dbReference type="OrthoDB" id="2186822at2"/>
<organism evidence="1 2">
    <name type="scientific">Clostridium kluyveri</name>
    <dbReference type="NCBI Taxonomy" id="1534"/>
    <lineage>
        <taxon>Bacteria</taxon>
        <taxon>Bacillati</taxon>
        <taxon>Bacillota</taxon>
        <taxon>Clostridia</taxon>
        <taxon>Eubacteriales</taxon>
        <taxon>Clostridiaceae</taxon>
        <taxon>Clostridium</taxon>
    </lineage>
</organism>
<evidence type="ECO:0000313" key="1">
    <source>
        <dbReference type="EMBL" id="APM38926.1"/>
    </source>
</evidence>
<dbReference type="RefSeq" id="WP_073538570.1">
    <property type="nucleotide sequence ID" value="NZ_CP018335.1"/>
</dbReference>
<proteinExistence type="predicted"/>
<protein>
    <submittedName>
        <fullName evidence="1">Uncharacterized protein</fullName>
    </submittedName>
</protein>
<accession>A0A1L5F7C5</accession>
<dbReference type="AlphaFoldDB" id="A0A1L5F7C5"/>
<dbReference type="EMBL" id="CP018335">
    <property type="protein sequence ID" value="APM38926.1"/>
    <property type="molecule type" value="Genomic_DNA"/>
</dbReference>